<dbReference type="InterPro" id="IPR035968">
    <property type="entry name" value="ATP_synth_F1_ATPase_gsu"/>
</dbReference>
<sequence>MATLKAIQMRLKSVKNIQKITQSMKMVSAAK</sequence>
<keyword evidence="7" id="KW-0139">CF(1)</keyword>
<evidence type="ECO:0000256" key="4">
    <source>
        <dbReference type="ARBA" id="ARBA00022781"/>
    </source>
</evidence>
<name>A0A2W5MY86_9BACT</name>
<dbReference type="Gene3D" id="1.10.287.80">
    <property type="entry name" value="ATP synthase, gamma subunit, helix hairpin domain"/>
    <property type="match status" value="1"/>
</dbReference>
<keyword evidence="6" id="KW-0472">Membrane</keyword>
<evidence type="ECO:0000256" key="2">
    <source>
        <dbReference type="ARBA" id="ARBA00007681"/>
    </source>
</evidence>
<evidence type="ECO:0000256" key="6">
    <source>
        <dbReference type="ARBA" id="ARBA00023136"/>
    </source>
</evidence>
<evidence type="ECO:0008006" key="11">
    <source>
        <dbReference type="Google" id="ProtNLM"/>
    </source>
</evidence>
<evidence type="ECO:0000256" key="8">
    <source>
        <dbReference type="ARBA" id="ARBA00023310"/>
    </source>
</evidence>
<evidence type="ECO:0000256" key="3">
    <source>
        <dbReference type="ARBA" id="ARBA00022448"/>
    </source>
</evidence>
<keyword evidence="8" id="KW-0066">ATP synthesis</keyword>
<evidence type="ECO:0000313" key="10">
    <source>
        <dbReference type="Proteomes" id="UP000249417"/>
    </source>
</evidence>
<dbReference type="EMBL" id="QFQB01000030">
    <property type="protein sequence ID" value="PZQ46221.1"/>
    <property type="molecule type" value="Genomic_DNA"/>
</dbReference>
<dbReference type="SUPFAM" id="SSF52943">
    <property type="entry name" value="ATP synthase (F1-ATPase), gamma subunit"/>
    <property type="match status" value="1"/>
</dbReference>
<dbReference type="Proteomes" id="UP000249417">
    <property type="component" value="Unassembled WGS sequence"/>
</dbReference>
<protein>
    <recommendedName>
        <fullName evidence="11">F0F1 ATP synthase subunit gamma</fullName>
    </recommendedName>
</protein>
<comment type="caution">
    <text evidence="9">The sequence shown here is derived from an EMBL/GenBank/DDBJ whole genome shotgun (WGS) entry which is preliminary data.</text>
</comment>
<evidence type="ECO:0000256" key="5">
    <source>
        <dbReference type="ARBA" id="ARBA00023065"/>
    </source>
</evidence>
<proteinExistence type="inferred from homology"/>
<comment type="similarity">
    <text evidence="2">Belongs to the ATPase gamma chain family.</text>
</comment>
<comment type="subcellular location">
    <subcellularLocation>
        <location evidence="1">Membrane</location>
        <topology evidence="1">Peripheral membrane protein</topology>
    </subcellularLocation>
</comment>
<gene>
    <name evidence="9" type="ORF">DI551_05495</name>
</gene>
<evidence type="ECO:0000256" key="1">
    <source>
        <dbReference type="ARBA" id="ARBA00004170"/>
    </source>
</evidence>
<keyword evidence="3" id="KW-0813">Transport</keyword>
<dbReference type="GO" id="GO:0045259">
    <property type="term" value="C:proton-transporting ATP synthase complex"/>
    <property type="evidence" value="ECO:0007669"/>
    <property type="project" value="UniProtKB-KW"/>
</dbReference>
<keyword evidence="4" id="KW-0375">Hydrogen ion transport</keyword>
<accession>A0A2W5MY86</accession>
<evidence type="ECO:0000313" key="9">
    <source>
        <dbReference type="EMBL" id="PZQ46221.1"/>
    </source>
</evidence>
<reference evidence="9 10" key="1">
    <citation type="submission" date="2017-08" db="EMBL/GenBank/DDBJ databases">
        <title>Infants hospitalized years apart are colonized by the same room-sourced microbial strains.</title>
        <authorList>
            <person name="Brooks B."/>
            <person name="Olm M.R."/>
            <person name="Firek B.A."/>
            <person name="Baker R."/>
            <person name="Thomas B.C."/>
            <person name="Morowitz M.J."/>
            <person name="Banfield J.F."/>
        </authorList>
    </citation>
    <scope>NUCLEOTIDE SEQUENCE [LARGE SCALE GENOMIC DNA]</scope>
    <source>
        <strain evidence="9">S2_005_002_R2_29</strain>
    </source>
</reference>
<dbReference type="GO" id="GO:0046933">
    <property type="term" value="F:proton-transporting ATP synthase activity, rotational mechanism"/>
    <property type="evidence" value="ECO:0007669"/>
    <property type="project" value="InterPro"/>
</dbReference>
<organism evidence="9 10">
    <name type="scientific">Micavibrio aeruginosavorus</name>
    <dbReference type="NCBI Taxonomy" id="349221"/>
    <lineage>
        <taxon>Bacteria</taxon>
        <taxon>Pseudomonadati</taxon>
        <taxon>Bdellovibrionota</taxon>
        <taxon>Bdellovibrionia</taxon>
        <taxon>Bdellovibrionales</taxon>
        <taxon>Pseudobdellovibrionaceae</taxon>
        <taxon>Micavibrio</taxon>
    </lineage>
</organism>
<evidence type="ECO:0000256" key="7">
    <source>
        <dbReference type="ARBA" id="ARBA00023196"/>
    </source>
</evidence>
<dbReference type="AlphaFoldDB" id="A0A2W5MY86"/>
<keyword evidence="5" id="KW-0406">Ion transport</keyword>